<dbReference type="Proteomes" id="UP000193664">
    <property type="component" value="Unassembled WGS sequence"/>
</dbReference>
<accession>A0A1X2ZML6</accession>
<reference evidence="1 2" key="1">
    <citation type="journal article" date="2016" name="Sci. Rep.">
        <title>Evaluation of genetic diversity among strains of the human gut commensal Bifidobacterium adolescentis.</title>
        <authorList>
            <person name="Duranti S."/>
            <person name="Milani C."/>
            <person name="Lugli G.A."/>
            <person name="Mancabelli L."/>
            <person name="Turroni F."/>
            <person name="Ferrario C."/>
            <person name="Mangifesta M."/>
            <person name="Viappiani A."/>
            <person name="Sanchez B."/>
            <person name="Margolles A."/>
            <person name="van Sinderen D."/>
            <person name="Ventura M."/>
        </authorList>
    </citation>
    <scope>NUCLEOTIDE SEQUENCE [LARGE SCALE GENOMIC DNA]</scope>
    <source>
        <strain evidence="1 2">AD2-8</strain>
    </source>
</reference>
<dbReference type="AlphaFoldDB" id="A0A1X2ZML6"/>
<dbReference type="RefSeq" id="WP_065447337.1">
    <property type="nucleotide sequence ID" value="NZ_JAQDUD010000001.1"/>
</dbReference>
<organism evidence="1 2">
    <name type="scientific">Bifidobacterium adolescentis</name>
    <dbReference type="NCBI Taxonomy" id="1680"/>
    <lineage>
        <taxon>Bacteria</taxon>
        <taxon>Bacillati</taxon>
        <taxon>Actinomycetota</taxon>
        <taxon>Actinomycetes</taxon>
        <taxon>Bifidobacteriales</taxon>
        <taxon>Bifidobacteriaceae</taxon>
        <taxon>Bifidobacterium</taxon>
    </lineage>
</organism>
<protein>
    <submittedName>
        <fullName evidence="1">Uncharacterized protein</fullName>
    </submittedName>
</protein>
<proteinExistence type="predicted"/>
<name>A0A1X2ZML6_BIFAD</name>
<sequence>MEAALCAVYAPRDPIQEFWQRKISLRALHALIIHMPPDNVFFRALAGDGWSESEWLLHDLGDMLRDIQLTITQCAPFVEHPLEEDDIRPRTKPPAVVVAESKREQSSVDSKALHAQERSELMALVTGDQSKN</sequence>
<comment type="caution">
    <text evidence="1">The sequence shown here is derived from an EMBL/GenBank/DDBJ whole genome shotgun (WGS) entry which is preliminary data.</text>
</comment>
<evidence type="ECO:0000313" key="1">
    <source>
        <dbReference type="EMBL" id="OSG95677.1"/>
    </source>
</evidence>
<dbReference type="EMBL" id="LNKF01000002">
    <property type="protein sequence ID" value="OSG95677.1"/>
    <property type="molecule type" value="Genomic_DNA"/>
</dbReference>
<evidence type="ECO:0000313" key="2">
    <source>
        <dbReference type="Proteomes" id="UP000193664"/>
    </source>
</evidence>
<gene>
    <name evidence="1" type="ORF">AD0028_0917</name>
</gene>